<protein>
    <submittedName>
        <fullName evidence="1">Uncharacterized protein</fullName>
    </submittedName>
</protein>
<keyword evidence="2" id="KW-1185">Reference proteome</keyword>
<accession>A0ACB6ZM88</accession>
<dbReference type="EMBL" id="MU117982">
    <property type="protein sequence ID" value="KAF9650747.1"/>
    <property type="molecule type" value="Genomic_DNA"/>
</dbReference>
<proteinExistence type="predicted"/>
<sequence length="955" mass="105898">MVRLPGRPSTAGGLPSSPRSSHLAPSISFSSITPQPITDRADSFPLNPSKPRARASTNPPLLHRLSMNLFPSSPPIPALPHTQLTSSPDTSTISSPRPSTSKQSIDIPKPRIDEESPEQYVDRLTETVPKSDIVTVLASSGETFYADALKHYLSQFNFESNPLDVALRKLLMQVGLPRETQQIDRVIESFAIRYSQCNPGLIIPQDNAYILAFSLIMLHTDAFNKSNKHKMTKADYIRNTSLPGVASEVLDCFFDNIVFAPFIFIEDPLDLNPTLPPLDGAPSRRGSTFASPNGNVGAGTSLLKSNRIDPYYLIIRNELDPLRVDVESTMPFANPYTFRGPVDDANHEEIHEKFLQARSADLNMETSLVSPTFFNISSPMLPTSSVNDDAVPAYASCVVKLVKIGILNRKDDIVEGGKRAIARKWKGWGAIVTNSQVLFYRDATQVMNIQRQFEESADLPPPRIVLARPDELWSLKNTLAVTDKSYIKRGHAFRFVMADGRQSLFQAESEEEKYEWMACINYGSSFKTADVGTRSAGMTKKDIELTGIAAAASHLHDLEMIGRGSPPLKTWDRNGIPRRSRVESLNVAAFRRYSDSSETEPMSPRSDSSSIQVKNTFDLVKADLANAMRTSLDFPGSFSRTHGLDLASTLSVLPNSADRRPHRTISIRTRMIEKRIKEIESQLSETRSRLRSDRSLVRNIAILTPFQRTTRDRLHMAILKTAKRVNRLRLEETKLLCHRDILTHDLLSADLNWQRAKETALNAAREVLRVRSFSLTEIDVIDENTPSIARPPLSTPGPLSRSFSGDSFYSALDNTADSPVTPSPLPFTSHVLESPASAQSTTTPTVTPGQVSASSTSFLFPVEYANGDSTRTSFDHENSPGGSYTHERFYTAPEIPEEQAEEWNKTKAAKRVSLVRVPNDLRMSLPVRMPEEVHVGLRVSPTISLLAPGSAMTAM</sequence>
<dbReference type="Proteomes" id="UP000886501">
    <property type="component" value="Unassembled WGS sequence"/>
</dbReference>
<organism evidence="1 2">
    <name type="scientific">Thelephora ganbajun</name>
    <name type="common">Ganba fungus</name>
    <dbReference type="NCBI Taxonomy" id="370292"/>
    <lineage>
        <taxon>Eukaryota</taxon>
        <taxon>Fungi</taxon>
        <taxon>Dikarya</taxon>
        <taxon>Basidiomycota</taxon>
        <taxon>Agaricomycotina</taxon>
        <taxon>Agaricomycetes</taxon>
        <taxon>Thelephorales</taxon>
        <taxon>Thelephoraceae</taxon>
        <taxon>Thelephora</taxon>
    </lineage>
</organism>
<reference evidence="1" key="2">
    <citation type="journal article" date="2020" name="Nat. Commun.">
        <title>Large-scale genome sequencing of mycorrhizal fungi provides insights into the early evolution of symbiotic traits.</title>
        <authorList>
            <person name="Miyauchi S."/>
            <person name="Kiss E."/>
            <person name="Kuo A."/>
            <person name="Drula E."/>
            <person name="Kohler A."/>
            <person name="Sanchez-Garcia M."/>
            <person name="Morin E."/>
            <person name="Andreopoulos B."/>
            <person name="Barry K.W."/>
            <person name="Bonito G."/>
            <person name="Buee M."/>
            <person name="Carver A."/>
            <person name="Chen C."/>
            <person name="Cichocki N."/>
            <person name="Clum A."/>
            <person name="Culley D."/>
            <person name="Crous P.W."/>
            <person name="Fauchery L."/>
            <person name="Girlanda M."/>
            <person name="Hayes R.D."/>
            <person name="Keri Z."/>
            <person name="LaButti K."/>
            <person name="Lipzen A."/>
            <person name="Lombard V."/>
            <person name="Magnuson J."/>
            <person name="Maillard F."/>
            <person name="Murat C."/>
            <person name="Nolan M."/>
            <person name="Ohm R.A."/>
            <person name="Pangilinan J."/>
            <person name="Pereira M.F."/>
            <person name="Perotto S."/>
            <person name="Peter M."/>
            <person name="Pfister S."/>
            <person name="Riley R."/>
            <person name="Sitrit Y."/>
            <person name="Stielow J.B."/>
            <person name="Szollosi G."/>
            <person name="Zifcakova L."/>
            <person name="Stursova M."/>
            <person name="Spatafora J.W."/>
            <person name="Tedersoo L."/>
            <person name="Vaario L.M."/>
            <person name="Yamada A."/>
            <person name="Yan M."/>
            <person name="Wang P."/>
            <person name="Xu J."/>
            <person name="Bruns T."/>
            <person name="Baldrian P."/>
            <person name="Vilgalys R."/>
            <person name="Dunand C."/>
            <person name="Henrissat B."/>
            <person name="Grigoriev I.V."/>
            <person name="Hibbett D."/>
            <person name="Nagy L.G."/>
            <person name="Martin F.M."/>
        </authorList>
    </citation>
    <scope>NUCLEOTIDE SEQUENCE</scope>
    <source>
        <strain evidence="1">P2</strain>
    </source>
</reference>
<evidence type="ECO:0000313" key="1">
    <source>
        <dbReference type="EMBL" id="KAF9650747.1"/>
    </source>
</evidence>
<name>A0ACB6ZM88_THEGA</name>
<reference evidence="1" key="1">
    <citation type="submission" date="2019-10" db="EMBL/GenBank/DDBJ databases">
        <authorList>
            <consortium name="DOE Joint Genome Institute"/>
            <person name="Kuo A."/>
            <person name="Miyauchi S."/>
            <person name="Kiss E."/>
            <person name="Drula E."/>
            <person name="Kohler A."/>
            <person name="Sanchez-Garcia M."/>
            <person name="Andreopoulos B."/>
            <person name="Barry K.W."/>
            <person name="Bonito G."/>
            <person name="Buee M."/>
            <person name="Carver A."/>
            <person name="Chen C."/>
            <person name="Cichocki N."/>
            <person name="Clum A."/>
            <person name="Culley D."/>
            <person name="Crous P.W."/>
            <person name="Fauchery L."/>
            <person name="Girlanda M."/>
            <person name="Hayes R."/>
            <person name="Keri Z."/>
            <person name="Labutti K."/>
            <person name="Lipzen A."/>
            <person name="Lombard V."/>
            <person name="Magnuson J."/>
            <person name="Maillard F."/>
            <person name="Morin E."/>
            <person name="Murat C."/>
            <person name="Nolan M."/>
            <person name="Ohm R."/>
            <person name="Pangilinan J."/>
            <person name="Pereira M."/>
            <person name="Perotto S."/>
            <person name="Peter M."/>
            <person name="Riley R."/>
            <person name="Sitrit Y."/>
            <person name="Stielow B."/>
            <person name="Szollosi G."/>
            <person name="Zifcakova L."/>
            <person name="Stursova M."/>
            <person name="Spatafora J.W."/>
            <person name="Tedersoo L."/>
            <person name="Vaario L.-M."/>
            <person name="Yamada A."/>
            <person name="Yan M."/>
            <person name="Wang P."/>
            <person name="Xu J."/>
            <person name="Bruns T."/>
            <person name="Baldrian P."/>
            <person name="Vilgalys R."/>
            <person name="Henrissat B."/>
            <person name="Grigoriev I.V."/>
            <person name="Hibbett D."/>
            <person name="Nagy L.G."/>
            <person name="Martin F.M."/>
        </authorList>
    </citation>
    <scope>NUCLEOTIDE SEQUENCE</scope>
    <source>
        <strain evidence="1">P2</strain>
    </source>
</reference>
<gene>
    <name evidence="1" type="ORF">BDM02DRAFT_3111798</name>
</gene>
<comment type="caution">
    <text evidence="1">The sequence shown here is derived from an EMBL/GenBank/DDBJ whole genome shotgun (WGS) entry which is preliminary data.</text>
</comment>
<evidence type="ECO:0000313" key="2">
    <source>
        <dbReference type="Proteomes" id="UP000886501"/>
    </source>
</evidence>